<keyword evidence="2" id="KW-1185">Reference proteome</keyword>
<dbReference type="Proteomes" id="UP001057402">
    <property type="component" value="Chromosome 12"/>
</dbReference>
<reference evidence="2" key="1">
    <citation type="journal article" date="2023" name="Front. Plant Sci.">
        <title>Chromosomal-level genome assembly of Melastoma candidum provides insights into trichome evolution.</title>
        <authorList>
            <person name="Zhong Y."/>
            <person name="Wu W."/>
            <person name="Sun C."/>
            <person name="Zou P."/>
            <person name="Liu Y."/>
            <person name="Dai S."/>
            <person name="Zhou R."/>
        </authorList>
    </citation>
    <scope>NUCLEOTIDE SEQUENCE [LARGE SCALE GENOMIC DNA]</scope>
</reference>
<accession>A0ACB9L375</accession>
<organism evidence="1 2">
    <name type="scientific">Melastoma candidum</name>
    <dbReference type="NCBI Taxonomy" id="119954"/>
    <lineage>
        <taxon>Eukaryota</taxon>
        <taxon>Viridiplantae</taxon>
        <taxon>Streptophyta</taxon>
        <taxon>Embryophyta</taxon>
        <taxon>Tracheophyta</taxon>
        <taxon>Spermatophyta</taxon>
        <taxon>Magnoliopsida</taxon>
        <taxon>eudicotyledons</taxon>
        <taxon>Gunneridae</taxon>
        <taxon>Pentapetalae</taxon>
        <taxon>rosids</taxon>
        <taxon>malvids</taxon>
        <taxon>Myrtales</taxon>
        <taxon>Melastomataceae</taxon>
        <taxon>Melastomatoideae</taxon>
        <taxon>Melastomateae</taxon>
        <taxon>Melastoma</taxon>
    </lineage>
</organism>
<evidence type="ECO:0000313" key="1">
    <source>
        <dbReference type="EMBL" id="KAI4304097.1"/>
    </source>
</evidence>
<protein>
    <submittedName>
        <fullName evidence="1">Uncharacterized protein</fullName>
    </submittedName>
</protein>
<gene>
    <name evidence="1" type="ORF">MLD38_039653</name>
</gene>
<sequence>MRLINALPVSRILSMDLTAENIPFVSVQWFAYAGFSCFLVLFAGLMSGLTLGLVELEILQRSRTDTEKKQDGKLC</sequence>
<dbReference type="EMBL" id="CM042891">
    <property type="protein sequence ID" value="KAI4304097.1"/>
    <property type="molecule type" value="Genomic_DNA"/>
</dbReference>
<name>A0ACB9L375_9MYRT</name>
<proteinExistence type="predicted"/>
<evidence type="ECO:0000313" key="2">
    <source>
        <dbReference type="Proteomes" id="UP001057402"/>
    </source>
</evidence>
<comment type="caution">
    <text evidence="1">The sequence shown here is derived from an EMBL/GenBank/DDBJ whole genome shotgun (WGS) entry which is preliminary data.</text>
</comment>